<name>A0AB35RKC6_9ENTR</name>
<keyword evidence="1" id="KW-0732">Signal</keyword>
<dbReference type="RefSeq" id="WP_229221275.1">
    <property type="nucleotide sequence ID" value="NZ_JAWJAC010000004.1"/>
</dbReference>
<comment type="caution">
    <text evidence="2">The sequence shown here is derived from an EMBL/GenBank/DDBJ whole genome shotgun (WGS) entry which is preliminary data.</text>
</comment>
<dbReference type="AlphaFoldDB" id="A0AB35RKC6"/>
<reference evidence="2 3" key="1">
    <citation type="submission" date="2023-10" db="EMBL/GenBank/DDBJ databases">
        <title>Phytobacter spp. The emergence of a new genus of hospital-origin enterobacteria encoding carbapenemases in Argentina.</title>
        <authorList>
            <person name="Vay C."/>
            <person name="Almuzara M."/>
            <person name="Traglia G.M."/>
            <person name="Campos J."/>
        </authorList>
    </citation>
    <scope>NUCLEOTIDE SEQUENCE [LARGE SCALE GENOMIC DNA]</scope>
    <source>
        <strain evidence="2 3">CVMA36</strain>
    </source>
</reference>
<feature type="signal peptide" evidence="1">
    <location>
        <begin position="1"/>
        <end position="24"/>
    </location>
</feature>
<organism evidence="2 3">
    <name type="scientific">Phytobacter ursingii</name>
    <dbReference type="NCBI Taxonomy" id="1972431"/>
    <lineage>
        <taxon>Bacteria</taxon>
        <taxon>Pseudomonadati</taxon>
        <taxon>Pseudomonadota</taxon>
        <taxon>Gammaproteobacteria</taxon>
        <taxon>Enterobacterales</taxon>
        <taxon>Enterobacteriaceae</taxon>
        <taxon>Phytobacter</taxon>
    </lineage>
</organism>
<evidence type="ECO:0000256" key="1">
    <source>
        <dbReference type="SAM" id="SignalP"/>
    </source>
</evidence>
<evidence type="ECO:0000313" key="3">
    <source>
        <dbReference type="Proteomes" id="UP001286589"/>
    </source>
</evidence>
<accession>A0AB35RKC6</accession>
<dbReference type="EMBL" id="JAWJAC010000004">
    <property type="protein sequence ID" value="MDV2862563.1"/>
    <property type="molecule type" value="Genomic_DNA"/>
</dbReference>
<dbReference type="Proteomes" id="UP001286589">
    <property type="component" value="Unassembled WGS sequence"/>
</dbReference>
<keyword evidence="3" id="KW-1185">Reference proteome</keyword>
<feature type="chain" id="PRO_5044326915" description="SH3b domain-containing protein" evidence="1">
    <location>
        <begin position="25"/>
        <end position="203"/>
    </location>
</feature>
<protein>
    <recommendedName>
        <fullName evidence="4">SH3b domain-containing protein</fullName>
    </recommendedName>
</protein>
<proteinExistence type="predicted"/>
<gene>
    <name evidence="2" type="ORF">R0H02_08830</name>
</gene>
<sequence>MIKNRLMRATFAFSLLMAAFSSHASNLHSGVYEGLILAISPAGHLTGYYAESATDGVKRTCSFSLSGLVSAQKTNAITSWSSSVLPGQISASTDGVKLTIPGGQTHAGCINVLMPEINTCLELETTQETHWKALAQANAERVYLSSTADVGTRRKAWIVKGDVVGVLQTQAGWTQIEFVSGAGKMIRGWVNSKEIQPLKPPAS</sequence>
<evidence type="ECO:0008006" key="4">
    <source>
        <dbReference type="Google" id="ProtNLM"/>
    </source>
</evidence>
<evidence type="ECO:0000313" key="2">
    <source>
        <dbReference type="EMBL" id="MDV2862563.1"/>
    </source>
</evidence>